<keyword evidence="2" id="KW-0479">Metal-binding</keyword>
<keyword evidence="4 7" id="KW-0863">Zinc-finger</keyword>
<dbReference type="RefSeq" id="XP_004832704.1">
    <property type="nucleotide sequence ID" value="XM_004832647.1"/>
</dbReference>
<dbReference type="Proteomes" id="UP000031512">
    <property type="component" value="Unassembled WGS sequence"/>
</dbReference>
<dbReference type="GO" id="GO:0005085">
    <property type="term" value="F:guanyl-nucleotide exchange factor activity"/>
    <property type="evidence" value="ECO:0007669"/>
    <property type="project" value="TreeGrafter"/>
</dbReference>
<feature type="domain" description="RanBP2-type" evidence="9">
    <location>
        <begin position="1"/>
        <end position="30"/>
    </location>
</feature>
<dbReference type="InterPro" id="IPR051553">
    <property type="entry name" value="Ran_GTPase-activating"/>
</dbReference>
<keyword evidence="1" id="KW-0344">Guanine-nucleotide releasing factor</keyword>
<dbReference type="PROSITE" id="PS01358">
    <property type="entry name" value="ZF_RANBP2_1"/>
    <property type="match status" value="1"/>
</dbReference>
<proteinExistence type="predicted"/>
<dbReference type="SUPFAM" id="SSF50985">
    <property type="entry name" value="RCC1/BLIP-II"/>
    <property type="match status" value="1"/>
</dbReference>
<organism evidence="10 11">
    <name type="scientific">Theileria equi strain WA</name>
    <dbReference type="NCBI Taxonomy" id="1537102"/>
    <lineage>
        <taxon>Eukaryota</taxon>
        <taxon>Sar</taxon>
        <taxon>Alveolata</taxon>
        <taxon>Apicomplexa</taxon>
        <taxon>Aconoidasida</taxon>
        <taxon>Piroplasmida</taxon>
        <taxon>Theileriidae</taxon>
        <taxon>Theileria</taxon>
    </lineage>
</organism>
<feature type="repeat" description="RCC1" evidence="6">
    <location>
        <begin position="407"/>
        <end position="459"/>
    </location>
</feature>
<dbReference type="InterPro" id="IPR009091">
    <property type="entry name" value="RCC1/BLIP-II"/>
</dbReference>
<evidence type="ECO:0000256" key="1">
    <source>
        <dbReference type="ARBA" id="ARBA00022658"/>
    </source>
</evidence>
<dbReference type="InterPro" id="IPR058923">
    <property type="entry name" value="RCC1-like_dom"/>
</dbReference>
<evidence type="ECO:0000256" key="7">
    <source>
        <dbReference type="PROSITE-ProRule" id="PRU00322"/>
    </source>
</evidence>
<accession>L1LCW4</accession>
<feature type="repeat" description="RCC1" evidence="6">
    <location>
        <begin position="460"/>
        <end position="514"/>
    </location>
</feature>
<evidence type="ECO:0000313" key="11">
    <source>
        <dbReference type="Proteomes" id="UP000031512"/>
    </source>
</evidence>
<evidence type="ECO:0000256" key="6">
    <source>
        <dbReference type="PROSITE-ProRule" id="PRU00235"/>
    </source>
</evidence>
<feature type="repeat" description="RCC1" evidence="6">
    <location>
        <begin position="141"/>
        <end position="196"/>
    </location>
</feature>
<evidence type="ECO:0000256" key="3">
    <source>
        <dbReference type="ARBA" id="ARBA00022737"/>
    </source>
</evidence>
<dbReference type="EMBL" id="ACOU01000003">
    <property type="protein sequence ID" value="EKX73252.1"/>
    <property type="molecule type" value="Genomic_DNA"/>
</dbReference>
<dbReference type="OrthoDB" id="61110at2759"/>
<dbReference type="Pfam" id="PF25390">
    <property type="entry name" value="WD40_RLD"/>
    <property type="match status" value="1"/>
</dbReference>
<keyword evidence="5" id="KW-0862">Zinc</keyword>
<dbReference type="GeneID" id="15802859"/>
<evidence type="ECO:0000256" key="8">
    <source>
        <dbReference type="SAM" id="MobiDB-lite"/>
    </source>
</evidence>
<dbReference type="InterPro" id="IPR000408">
    <property type="entry name" value="Reg_chr_condens"/>
</dbReference>
<evidence type="ECO:0000256" key="5">
    <source>
        <dbReference type="ARBA" id="ARBA00022833"/>
    </source>
</evidence>
<evidence type="ECO:0000256" key="2">
    <source>
        <dbReference type="ARBA" id="ARBA00022723"/>
    </source>
</evidence>
<feature type="repeat" description="RCC1" evidence="6">
    <location>
        <begin position="355"/>
        <end position="407"/>
    </location>
</feature>
<comment type="caution">
    <text evidence="10">The sequence shown here is derived from an EMBL/GenBank/DDBJ whole genome shotgun (WGS) entry which is preliminary data.</text>
</comment>
<evidence type="ECO:0000313" key="10">
    <source>
        <dbReference type="EMBL" id="EKX73252.1"/>
    </source>
</evidence>
<protein>
    <submittedName>
        <fullName evidence="10">Regulator of chromosome condensation protein, putative</fullName>
    </submittedName>
</protein>
<evidence type="ECO:0000256" key="4">
    <source>
        <dbReference type="ARBA" id="ARBA00022771"/>
    </source>
</evidence>
<feature type="region of interest" description="Disordered" evidence="8">
    <location>
        <begin position="32"/>
        <end position="54"/>
    </location>
</feature>
<evidence type="ECO:0000259" key="9">
    <source>
        <dbReference type="PROSITE" id="PS50199"/>
    </source>
</evidence>
<gene>
    <name evidence="10" type="ORF">BEWA_053070</name>
</gene>
<keyword evidence="11" id="KW-1185">Reference proteome</keyword>
<feature type="repeat" description="RCC1" evidence="6">
    <location>
        <begin position="197"/>
        <end position="261"/>
    </location>
</feature>
<dbReference type="VEuPathDB" id="PiroplasmaDB:BEWA_053070"/>
<dbReference type="eggNOG" id="KOG1426">
    <property type="taxonomic scope" value="Eukaryota"/>
</dbReference>
<dbReference type="Gene3D" id="2.130.10.30">
    <property type="entry name" value="Regulator of chromosome condensation 1/beta-lactamase-inhibitor protein II"/>
    <property type="match status" value="1"/>
</dbReference>
<name>L1LCW4_THEEQ</name>
<dbReference type="PANTHER" id="PTHR45982">
    <property type="entry name" value="REGULATOR OF CHROMOSOME CONDENSATION"/>
    <property type="match status" value="1"/>
</dbReference>
<dbReference type="GO" id="GO:0008270">
    <property type="term" value="F:zinc ion binding"/>
    <property type="evidence" value="ECO:0007669"/>
    <property type="project" value="UniProtKB-KW"/>
</dbReference>
<dbReference type="STRING" id="1537102.L1LCW4"/>
<dbReference type="PANTHER" id="PTHR45982:SF1">
    <property type="entry name" value="REGULATOR OF CHROMOSOME CONDENSATION"/>
    <property type="match status" value="1"/>
</dbReference>
<dbReference type="PROSITE" id="PS50199">
    <property type="entry name" value="ZF_RANBP2_2"/>
    <property type="match status" value="1"/>
</dbReference>
<reference evidence="10 11" key="1">
    <citation type="journal article" date="2012" name="BMC Genomics">
        <title>Comparative genomic analysis and phylogenetic position of Theileria equi.</title>
        <authorList>
            <person name="Kappmeyer L.S."/>
            <person name="Thiagarajan M."/>
            <person name="Herndon D.R."/>
            <person name="Ramsay J.D."/>
            <person name="Caler E."/>
            <person name="Djikeng A."/>
            <person name="Gillespie J.J."/>
            <person name="Lau A.O."/>
            <person name="Roalson E.H."/>
            <person name="Silva J.C."/>
            <person name="Silva M.G."/>
            <person name="Suarez C.E."/>
            <person name="Ueti M.W."/>
            <person name="Nene V.M."/>
            <person name="Mealey R.H."/>
            <person name="Knowles D.P."/>
            <person name="Brayton K.A."/>
        </authorList>
    </citation>
    <scope>NUCLEOTIDE SEQUENCE [LARGE SCALE GENOMIC DNA]</scope>
    <source>
        <strain evidence="10 11">WA</strain>
    </source>
</reference>
<sequence length="519" mass="57033">MATNWTCPTCMVSNQSHDEFCLCCGTATNSSYTQEPTNDHDEVVQSPPKKQKVTSYLDNPGRVRMSFNVSDLKTTTVFIVGSSEIDQIPSSCCDTTKEGDGSEFSSLYECALPTPILSIPRVKIVSVSCGALHTALLTANGDVYTFGCNDMGALGRKVSKDETPEIPDSEPMKVNISQPIKKVTCGDNHTLFLTYNGTVLIVGSFKDSDGPIGIPDYDNYETLTKLEYIDNPTIVPCEVEGAYTISDICSGENHCVLLPQGGKGVYTFGSNEFSQLMIWGDQIQTYTDNSPDLSDDKTKRLALTWPQFRTLTDLEIVTEGDSDTGRRKRPRTSDESVDKIFTGYCTTFIQTKNLVKLYGVGRNAQGEVGCGSDEMIVKIPKEITLFEGHEITQLSGGQFFTMALVEDAVYTWGNNDYIGHDIDTKEGKQTTPLKLQGFDEIPIEHIFNGADSCFAITYNADLYAWGSGQNYILGNGKDYIFQKTPDLVPASHFPSSKPFGGKGGSQHTVFLCSKRRVQK</sequence>
<dbReference type="PRINTS" id="PR00633">
    <property type="entry name" value="RCCNDNSATION"/>
</dbReference>
<keyword evidence="3" id="KW-0677">Repeat</keyword>
<dbReference type="AlphaFoldDB" id="L1LCW4"/>
<dbReference type="InterPro" id="IPR001876">
    <property type="entry name" value="Znf_RanBP2"/>
</dbReference>
<dbReference type="GO" id="GO:0005737">
    <property type="term" value="C:cytoplasm"/>
    <property type="evidence" value="ECO:0007669"/>
    <property type="project" value="TreeGrafter"/>
</dbReference>
<dbReference type="PROSITE" id="PS50012">
    <property type="entry name" value="RCC1_3"/>
    <property type="match status" value="5"/>
</dbReference>
<dbReference type="PROSITE" id="PS00626">
    <property type="entry name" value="RCC1_2"/>
    <property type="match status" value="2"/>
</dbReference>
<dbReference type="KEGG" id="beq:BEWA_053070"/>
<dbReference type="Gene3D" id="4.10.1060.10">
    <property type="entry name" value="Zinc finger, RanBP2-type"/>
    <property type="match status" value="1"/>
</dbReference>